<feature type="region of interest" description="Disordered" evidence="3">
    <location>
        <begin position="1"/>
        <end position="23"/>
    </location>
</feature>
<evidence type="ECO:0000313" key="6">
    <source>
        <dbReference type="Proteomes" id="UP001162734"/>
    </source>
</evidence>
<dbReference type="PROSITE" id="PS50110">
    <property type="entry name" value="RESPONSE_REGULATORY"/>
    <property type="match status" value="1"/>
</dbReference>
<accession>A0ABN6N5G0</accession>
<keyword evidence="6" id="KW-1185">Reference proteome</keyword>
<dbReference type="Proteomes" id="UP001162734">
    <property type="component" value="Chromosome"/>
</dbReference>
<sequence>MHAEAPMSDVTNPIPPSAVEPPQVRADPRITILLVEDNDDIRGALAEWLELEGYHVVTASDGEEGLERLEEGIEPRAIVLDLMMPRMDGWTFLQRLRSDPRHADLGVIVTSAMASPEPPEANTTLAKPFELGDLRHALTRIVSN</sequence>
<gene>
    <name evidence="5" type="ORF">AMPC_15060</name>
</gene>
<dbReference type="InterPro" id="IPR011006">
    <property type="entry name" value="CheY-like_superfamily"/>
</dbReference>
<dbReference type="RefSeq" id="WP_248345573.1">
    <property type="nucleotide sequence ID" value="NZ_AP025592.1"/>
</dbReference>
<protein>
    <recommendedName>
        <fullName evidence="4">Response regulatory domain-containing protein</fullName>
    </recommendedName>
</protein>
<evidence type="ECO:0000256" key="2">
    <source>
        <dbReference type="PROSITE-ProRule" id="PRU00169"/>
    </source>
</evidence>
<keyword evidence="1 2" id="KW-0597">Phosphoprotein</keyword>
<dbReference type="Gene3D" id="3.40.50.2300">
    <property type="match status" value="1"/>
</dbReference>
<dbReference type="PANTHER" id="PTHR44591:SF3">
    <property type="entry name" value="RESPONSE REGULATORY DOMAIN-CONTAINING PROTEIN"/>
    <property type="match status" value="1"/>
</dbReference>
<reference evidence="6" key="1">
    <citation type="journal article" date="2022" name="Int. J. Syst. Evol. Microbiol.">
        <title>Anaeromyxobacter oryzae sp. nov., Anaeromyxobacter diazotrophicus sp. nov. and Anaeromyxobacter paludicola sp. nov., isolated from paddy soils.</title>
        <authorList>
            <person name="Itoh H."/>
            <person name="Xu Z."/>
            <person name="Mise K."/>
            <person name="Masuda Y."/>
            <person name="Ushijima N."/>
            <person name="Hayakawa C."/>
            <person name="Shiratori Y."/>
            <person name="Senoo K."/>
        </authorList>
    </citation>
    <scope>NUCLEOTIDE SEQUENCE [LARGE SCALE GENOMIC DNA]</scope>
    <source>
        <strain evidence="6">Red630</strain>
    </source>
</reference>
<dbReference type="SUPFAM" id="SSF52172">
    <property type="entry name" value="CheY-like"/>
    <property type="match status" value="1"/>
</dbReference>
<evidence type="ECO:0000256" key="3">
    <source>
        <dbReference type="SAM" id="MobiDB-lite"/>
    </source>
</evidence>
<dbReference type="EMBL" id="AP025592">
    <property type="protein sequence ID" value="BDG08393.1"/>
    <property type="molecule type" value="Genomic_DNA"/>
</dbReference>
<dbReference type="SMART" id="SM00448">
    <property type="entry name" value="REC"/>
    <property type="match status" value="1"/>
</dbReference>
<evidence type="ECO:0000313" key="5">
    <source>
        <dbReference type="EMBL" id="BDG08393.1"/>
    </source>
</evidence>
<dbReference type="Pfam" id="PF00072">
    <property type="entry name" value="Response_reg"/>
    <property type="match status" value="1"/>
</dbReference>
<feature type="modified residue" description="4-aspartylphosphate" evidence="2">
    <location>
        <position position="81"/>
    </location>
</feature>
<evidence type="ECO:0000259" key="4">
    <source>
        <dbReference type="PROSITE" id="PS50110"/>
    </source>
</evidence>
<evidence type="ECO:0000256" key="1">
    <source>
        <dbReference type="ARBA" id="ARBA00022553"/>
    </source>
</evidence>
<name>A0ABN6N5G0_9BACT</name>
<feature type="domain" description="Response regulatory" evidence="4">
    <location>
        <begin position="31"/>
        <end position="142"/>
    </location>
</feature>
<organism evidence="5 6">
    <name type="scientific">Anaeromyxobacter paludicola</name>
    <dbReference type="NCBI Taxonomy" id="2918171"/>
    <lineage>
        <taxon>Bacteria</taxon>
        <taxon>Pseudomonadati</taxon>
        <taxon>Myxococcota</taxon>
        <taxon>Myxococcia</taxon>
        <taxon>Myxococcales</taxon>
        <taxon>Cystobacterineae</taxon>
        <taxon>Anaeromyxobacteraceae</taxon>
        <taxon>Anaeromyxobacter</taxon>
    </lineage>
</organism>
<dbReference type="PANTHER" id="PTHR44591">
    <property type="entry name" value="STRESS RESPONSE REGULATOR PROTEIN 1"/>
    <property type="match status" value="1"/>
</dbReference>
<dbReference type="InterPro" id="IPR001789">
    <property type="entry name" value="Sig_transdc_resp-reg_receiver"/>
</dbReference>
<dbReference type="InterPro" id="IPR050595">
    <property type="entry name" value="Bact_response_regulator"/>
</dbReference>
<proteinExistence type="predicted"/>